<evidence type="ECO:0000313" key="2">
    <source>
        <dbReference type="EMBL" id="AUR51667.1"/>
    </source>
</evidence>
<dbReference type="EMBL" id="CP024847">
    <property type="protein sequence ID" value="AUR51667.1"/>
    <property type="molecule type" value="Genomic_DNA"/>
</dbReference>
<evidence type="ECO:0000313" key="3">
    <source>
        <dbReference type="Proteomes" id="UP000236655"/>
    </source>
</evidence>
<feature type="transmembrane region" description="Helical" evidence="1">
    <location>
        <begin position="7"/>
        <end position="24"/>
    </location>
</feature>
<keyword evidence="1" id="KW-0812">Transmembrane</keyword>
<name>A0A2I7N5C6_9NEIS</name>
<accession>A0A2I7N5C6</accession>
<reference evidence="3" key="1">
    <citation type="submission" date="2017-11" db="EMBL/GenBank/DDBJ databases">
        <authorList>
            <person name="Chan K.G."/>
            <person name="Lee L.S."/>
        </authorList>
    </citation>
    <scope>NUCLEOTIDE SEQUENCE [LARGE SCALE GENOMIC DNA]</scope>
    <source>
        <strain evidence="3">DSM 100970</strain>
    </source>
</reference>
<protein>
    <submittedName>
        <fullName evidence="2">Uncharacterized protein</fullName>
    </submittedName>
</protein>
<dbReference type="Proteomes" id="UP000236655">
    <property type="component" value="Chromosome"/>
</dbReference>
<dbReference type="RefSeq" id="WP_102950966.1">
    <property type="nucleotide sequence ID" value="NZ_CP024847.1"/>
</dbReference>
<organism evidence="2 3">
    <name type="scientific">Aquella oligotrophica</name>
    <dbReference type="NCBI Taxonomy" id="2067065"/>
    <lineage>
        <taxon>Bacteria</taxon>
        <taxon>Pseudomonadati</taxon>
        <taxon>Pseudomonadota</taxon>
        <taxon>Betaproteobacteria</taxon>
        <taxon>Neisseriales</taxon>
        <taxon>Neisseriaceae</taxon>
        <taxon>Aquella</taxon>
    </lineage>
</organism>
<gene>
    <name evidence="2" type="ORF">CUN60_04960</name>
</gene>
<sequence>MSLVKKIKIFIICIVVVCVGYSLVSQGDLTNSYTNNANNTQVNKDQEMTTERSIFAVNFIDPKISKDKSLENGISYLRRVSESAVPNSSHNRYNLELSKANINFDESVVSVYIESHTTNESGYGSSLIINDGFYLRNNLAATESISENVETIFVTDNVMNQLISCRENKGIYKCHTAVSNLNEPQDILVVNNYIYIVNSHEEGESGDITRCKITNQGYIDSCGQERVNIINPVFFYYNPPNINISGFEYSGSGRAIPLQAIQCTLDAKGDFINCNPDYQTLSAFYYSKYYNGSYYRTHSGTTNSYIDKCASIDATRCISMPNEHLVYPLSLSINQDKMFISNAKPANIKPDILKCSMDMSKCDVVTNSIISPMCIGVFNFKRTSDGA</sequence>
<keyword evidence="3" id="KW-1185">Reference proteome</keyword>
<dbReference type="AlphaFoldDB" id="A0A2I7N5C6"/>
<dbReference type="KEGG" id="nba:CUN60_04960"/>
<evidence type="ECO:0000256" key="1">
    <source>
        <dbReference type="SAM" id="Phobius"/>
    </source>
</evidence>
<keyword evidence="1" id="KW-0472">Membrane</keyword>
<keyword evidence="1" id="KW-1133">Transmembrane helix</keyword>
<proteinExistence type="predicted"/>